<evidence type="ECO:0000256" key="1">
    <source>
        <dbReference type="SAM" id="SignalP"/>
    </source>
</evidence>
<dbReference type="Proteomes" id="UP000316426">
    <property type="component" value="Chromosome"/>
</dbReference>
<accession>A0A518K6U1</accession>
<keyword evidence="1" id="KW-0732">Signal</keyword>
<evidence type="ECO:0000313" key="3">
    <source>
        <dbReference type="Proteomes" id="UP000316426"/>
    </source>
</evidence>
<proteinExistence type="predicted"/>
<feature type="chain" id="PRO_5022031298" description="Nickel uptake substrate-specific transmembrane region" evidence="1">
    <location>
        <begin position="29"/>
        <end position="187"/>
    </location>
</feature>
<dbReference type="EMBL" id="CP036349">
    <property type="protein sequence ID" value="QDV73500.1"/>
    <property type="molecule type" value="Genomic_DNA"/>
</dbReference>
<sequence precursor="true">MRSRNLMSRPLVGAVALAVAMGPTLARAQNAVAAEHKAADALAVDVALHKDGLLIGQLVGASGKPSADATVRLTLADGRKAEAKTNADGGFAFKNVRGVARLESDKSALLVRSWTGGAAPPNATPAVLLVEGSEIARGQHYAGPVANSTVSHTKRLFANPLFLAGVIGTAVAIPVAIHNADDDDPAS</sequence>
<reference evidence="2 3" key="1">
    <citation type="submission" date="2019-02" db="EMBL/GenBank/DDBJ databases">
        <title>Deep-cultivation of Planctomycetes and their phenomic and genomic characterization uncovers novel biology.</title>
        <authorList>
            <person name="Wiegand S."/>
            <person name="Jogler M."/>
            <person name="Boedeker C."/>
            <person name="Pinto D."/>
            <person name="Vollmers J."/>
            <person name="Rivas-Marin E."/>
            <person name="Kohn T."/>
            <person name="Peeters S.H."/>
            <person name="Heuer A."/>
            <person name="Rast P."/>
            <person name="Oberbeckmann S."/>
            <person name="Bunk B."/>
            <person name="Jeske O."/>
            <person name="Meyerdierks A."/>
            <person name="Storesund J.E."/>
            <person name="Kallscheuer N."/>
            <person name="Luecker S."/>
            <person name="Lage O.M."/>
            <person name="Pohl T."/>
            <person name="Merkel B.J."/>
            <person name="Hornburger P."/>
            <person name="Mueller R.-W."/>
            <person name="Bruemmer F."/>
            <person name="Labrenz M."/>
            <person name="Spormann A.M."/>
            <person name="Op den Camp H."/>
            <person name="Overmann J."/>
            <person name="Amann R."/>
            <person name="Jetten M.S.M."/>
            <person name="Mascher T."/>
            <person name="Medema M.H."/>
            <person name="Devos D.P."/>
            <person name="Kaster A.-K."/>
            <person name="Ovreas L."/>
            <person name="Rohde M."/>
            <person name="Galperin M.Y."/>
            <person name="Jogler C."/>
        </authorList>
    </citation>
    <scope>NUCLEOTIDE SEQUENCE [LARGE SCALE GENOMIC DNA]</scope>
    <source>
        <strain evidence="2 3">Spa11</strain>
    </source>
</reference>
<keyword evidence="3" id="KW-1185">Reference proteome</keyword>
<gene>
    <name evidence="2" type="ORF">Spa11_16960</name>
</gene>
<organism evidence="2 3">
    <name type="scientific">Botrimarina mediterranea</name>
    <dbReference type="NCBI Taxonomy" id="2528022"/>
    <lineage>
        <taxon>Bacteria</taxon>
        <taxon>Pseudomonadati</taxon>
        <taxon>Planctomycetota</taxon>
        <taxon>Planctomycetia</taxon>
        <taxon>Pirellulales</taxon>
        <taxon>Lacipirellulaceae</taxon>
        <taxon>Botrimarina</taxon>
    </lineage>
</organism>
<dbReference type="AlphaFoldDB" id="A0A518K6U1"/>
<feature type="signal peptide" evidence="1">
    <location>
        <begin position="1"/>
        <end position="28"/>
    </location>
</feature>
<evidence type="ECO:0000313" key="2">
    <source>
        <dbReference type="EMBL" id="QDV73500.1"/>
    </source>
</evidence>
<protein>
    <recommendedName>
        <fullName evidence="4">Nickel uptake substrate-specific transmembrane region</fullName>
    </recommendedName>
</protein>
<evidence type="ECO:0008006" key="4">
    <source>
        <dbReference type="Google" id="ProtNLM"/>
    </source>
</evidence>
<dbReference type="KEGG" id="bmei:Spa11_16960"/>
<name>A0A518K6U1_9BACT</name>